<dbReference type="EMBL" id="PVTE01000023">
    <property type="protein sequence ID" value="PRY31100.1"/>
    <property type="molecule type" value="Genomic_DNA"/>
</dbReference>
<dbReference type="InterPro" id="IPR011009">
    <property type="entry name" value="Kinase-like_dom_sf"/>
</dbReference>
<sequence>MPVSIPASSSILSSDHLLPFLRQTYRLGESATCRLIKAGVNHTYQITDGEHRFVFRVYSLNWRTRTDVEEEIRLLNHLKNGGIPVSYALPDTSGQYIQEIDAPEGMRYGVLFSQAEGQKLLTFSGDIHEQLGRTMARLHQLTNDFPLDRVAYTTTYLLDDSLPQIAPFLPIDSPEMQFLRDARNWLTTELNRADRTQIRMGAVHLDIWFDNLNIDASGEATLFDFDFCGNGPLALDIGYYLMQLHSTETDAAAFHAKRARFLDGYESVQPITDEEKRMLPMLGVAIYYFYLGVQCARFDNWSNVFLNEIHIQRLINLRIKRWYDFNGLGR</sequence>
<comment type="caution">
    <text evidence="3">The sequence shown here is derived from an EMBL/GenBank/DDBJ whole genome shotgun (WGS) entry which is preliminary data.</text>
</comment>
<evidence type="ECO:0000313" key="4">
    <source>
        <dbReference type="Proteomes" id="UP000238375"/>
    </source>
</evidence>
<accession>A0A2T0SCE7</accession>
<dbReference type="Gene3D" id="3.90.1200.10">
    <property type="match status" value="1"/>
</dbReference>
<keyword evidence="3" id="KW-0808">Transferase</keyword>
<gene>
    <name evidence="3" type="ORF">CLV58_12363</name>
</gene>
<dbReference type="SUPFAM" id="SSF56112">
    <property type="entry name" value="Protein kinase-like (PK-like)"/>
    <property type="match status" value="1"/>
</dbReference>
<proteinExistence type="inferred from homology"/>
<dbReference type="GO" id="GO:0009088">
    <property type="term" value="P:threonine biosynthetic process"/>
    <property type="evidence" value="ECO:0007669"/>
    <property type="project" value="TreeGrafter"/>
</dbReference>
<organism evidence="3 4">
    <name type="scientific">Spirosoma oryzae</name>
    <dbReference type="NCBI Taxonomy" id="1469603"/>
    <lineage>
        <taxon>Bacteria</taxon>
        <taxon>Pseudomonadati</taxon>
        <taxon>Bacteroidota</taxon>
        <taxon>Cytophagia</taxon>
        <taxon>Cytophagales</taxon>
        <taxon>Cytophagaceae</taxon>
        <taxon>Spirosoma</taxon>
    </lineage>
</organism>
<dbReference type="InterPro" id="IPR002575">
    <property type="entry name" value="Aminoglycoside_PTrfase"/>
</dbReference>
<name>A0A2T0SCE7_9BACT</name>
<dbReference type="PANTHER" id="PTHR21064:SF6">
    <property type="entry name" value="AMINOGLYCOSIDE PHOSPHOTRANSFERASE DOMAIN-CONTAINING PROTEIN"/>
    <property type="match status" value="1"/>
</dbReference>
<feature type="domain" description="Aminoglycoside phosphotransferase" evidence="2">
    <location>
        <begin position="33"/>
        <end position="270"/>
    </location>
</feature>
<comment type="similarity">
    <text evidence="1">Belongs to the pseudomonas-type ThrB family.</text>
</comment>
<dbReference type="Pfam" id="PF01636">
    <property type="entry name" value="APH"/>
    <property type="match status" value="1"/>
</dbReference>
<protein>
    <submittedName>
        <fullName evidence="3">Ser/Thr protein kinase RdoA (MazF antagonist)</fullName>
    </submittedName>
</protein>
<dbReference type="InterPro" id="IPR050249">
    <property type="entry name" value="Pseudomonas-type_ThrB"/>
</dbReference>
<evidence type="ECO:0000256" key="1">
    <source>
        <dbReference type="ARBA" id="ARBA00038240"/>
    </source>
</evidence>
<keyword evidence="4" id="KW-1185">Reference proteome</keyword>
<dbReference type="Proteomes" id="UP000238375">
    <property type="component" value="Unassembled WGS sequence"/>
</dbReference>
<evidence type="ECO:0000259" key="2">
    <source>
        <dbReference type="Pfam" id="PF01636"/>
    </source>
</evidence>
<keyword evidence="3" id="KW-0418">Kinase</keyword>
<evidence type="ECO:0000313" key="3">
    <source>
        <dbReference type="EMBL" id="PRY31100.1"/>
    </source>
</evidence>
<dbReference type="RefSeq" id="WP_170108754.1">
    <property type="nucleotide sequence ID" value="NZ_PVTE01000023.1"/>
</dbReference>
<reference evidence="3 4" key="1">
    <citation type="submission" date="2018-03" db="EMBL/GenBank/DDBJ databases">
        <title>Genomic Encyclopedia of Archaeal and Bacterial Type Strains, Phase II (KMG-II): from individual species to whole genera.</title>
        <authorList>
            <person name="Goeker M."/>
        </authorList>
    </citation>
    <scope>NUCLEOTIDE SEQUENCE [LARGE SCALE GENOMIC DNA]</scope>
    <source>
        <strain evidence="3 4">DSM 28354</strain>
    </source>
</reference>
<dbReference type="GO" id="GO:0004413">
    <property type="term" value="F:homoserine kinase activity"/>
    <property type="evidence" value="ECO:0007669"/>
    <property type="project" value="TreeGrafter"/>
</dbReference>
<dbReference type="Gene3D" id="3.30.200.20">
    <property type="entry name" value="Phosphorylase Kinase, domain 1"/>
    <property type="match status" value="1"/>
</dbReference>
<dbReference type="AlphaFoldDB" id="A0A2T0SCE7"/>
<dbReference type="PANTHER" id="PTHR21064">
    <property type="entry name" value="AMINOGLYCOSIDE PHOSPHOTRANSFERASE DOMAIN-CONTAINING PROTEIN-RELATED"/>
    <property type="match status" value="1"/>
</dbReference>